<dbReference type="AlphaFoldDB" id="A0A381ZNV0"/>
<evidence type="ECO:0000256" key="6">
    <source>
        <dbReference type="ARBA" id="ARBA00022642"/>
    </source>
</evidence>
<keyword evidence="7" id="KW-0328">Glycosyltransferase</keyword>
<evidence type="ECO:0000313" key="14">
    <source>
        <dbReference type="EMBL" id="SVA90909.1"/>
    </source>
</evidence>
<dbReference type="Gene3D" id="3.20.20.70">
    <property type="entry name" value="Aldolase class I"/>
    <property type="match status" value="1"/>
</dbReference>
<dbReference type="InterPro" id="IPR036068">
    <property type="entry name" value="Nicotinate_pribotase-like_C"/>
</dbReference>
<dbReference type="EMBL" id="UINC01022059">
    <property type="protein sequence ID" value="SVA90909.1"/>
    <property type="molecule type" value="Genomic_DNA"/>
</dbReference>
<comment type="pathway">
    <text evidence="2">Cofactor biosynthesis; NAD(+) biosynthesis; nicotinate D-ribonucleotide from quinolinate: step 1/1.</text>
</comment>
<dbReference type="InterPro" id="IPR037128">
    <property type="entry name" value="Quinolinate_PRibosylTase_N_sf"/>
</dbReference>
<keyword evidence="8" id="KW-0808">Transferase</keyword>
<feature type="domain" description="Quinolinate phosphoribosyl transferase C-terminal" evidence="12">
    <location>
        <begin position="111"/>
        <end position="279"/>
    </location>
</feature>
<proteinExistence type="inferred from homology"/>
<dbReference type="InterPro" id="IPR022412">
    <property type="entry name" value="Quinolinate_PRibosylTrfase_N"/>
</dbReference>
<evidence type="ECO:0000256" key="4">
    <source>
        <dbReference type="ARBA" id="ARBA00011218"/>
    </source>
</evidence>
<sequence length="286" mass="29938">MIPNPGELDAIIDRALAEDAVGSDVTSLSLISASVEAKASIVVKQSGILAGLHIAAAVFNRVNPDLKFVHRLQDGDRLTTGQSLATVSGSIASILSGERTALNFLQRMSGIATLTDLYVSAIAGTTASIADTRKTVPGLRVLDKYSVHIGGGRNHRMNLSDGVLIKDNHIAALRNEGNTLEQVIKQARSYAPHTLKVEVEVESVQGAISAASAGADIVMLDNMHPDDMRSAVVQISDQCIVEASGGVTLENVAEVARSGVDVISIGALTHSPPALDISLNYEAKTT</sequence>
<evidence type="ECO:0000256" key="2">
    <source>
        <dbReference type="ARBA" id="ARBA00004893"/>
    </source>
</evidence>
<dbReference type="GO" id="GO:0034213">
    <property type="term" value="P:quinolinate catabolic process"/>
    <property type="evidence" value="ECO:0007669"/>
    <property type="project" value="TreeGrafter"/>
</dbReference>
<dbReference type="PANTHER" id="PTHR32179:SF3">
    <property type="entry name" value="NICOTINATE-NUCLEOTIDE PYROPHOSPHORYLASE [CARBOXYLATING]"/>
    <property type="match status" value="1"/>
</dbReference>
<evidence type="ECO:0000256" key="8">
    <source>
        <dbReference type="ARBA" id="ARBA00022679"/>
    </source>
</evidence>
<dbReference type="InterPro" id="IPR004393">
    <property type="entry name" value="NadC"/>
</dbReference>
<comment type="catalytic activity">
    <reaction evidence="10">
        <text>nicotinate beta-D-ribonucleotide + CO2 + diphosphate = quinolinate + 5-phospho-alpha-D-ribose 1-diphosphate + 2 H(+)</text>
        <dbReference type="Rhea" id="RHEA:12733"/>
        <dbReference type="ChEBI" id="CHEBI:15378"/>
        <dbReference type="ChEBI" id="CHEBI:16526"/>
        <dbReference type="ChEBI" id="CHEBI:29959"/>
        <dbReference type="ChEBI" id="CHEBI:33019"/>
        <dbReference type="ChEBI" id="CHEBI:57502"/>
        <dbReference type="ChEBI" id="CHEBI:58017"/>
        <dbReference type="EC" id="2.4.2.19"/>
    </reaction>
</comment>
<dbReference type="InterPro" id="IPR002638">
    <property type="entry name" value="Quinolinate_PRibosylTrfase_C"/>
</dbReference>
<evidence type="ECO:0000256" key="1">
    <source>
        <dbReference type="ARBA" id="ARBA00003237"/>
    </source>
</evidence>
<dbReference type="SUPFAM" id="SSF51690">
    <property type="entry name" value="Nicotinate/Quinolinate PRTase C-terminal domain-like"/>
    <property type="match status" value="1"/>
</dbReference>
<dbReference type="GO" id="GO:0004514">
    <property type="term" value="F:nicotinate-nucleotide diphosphorylase (carboxylating) activity"/>
    <property type="evidence" value="ECO:0007669"/>
    <property type="project" value="UniProtKB-EC"/>
</dbReference>
<dbReference type="CDD" id="cd01572">
    <property type="entry name" value="QPRTase"/>
    <property type="match status" value="1"/>
</dbReference>
<accession>A0A381ZNV0</accession>
<evidence type="ECO:0000256" key="9">
    <source>
        <dbReference type="ARBA" id="ARBA00033102"/>
    </source>
</evidence>
<dbReference type="FunFam" id="3.90.1170.20:FF:000001">
    <property type="entry name" value="Nicotinate-nucleotide diphosphorylase (Carboxylating)"/>
    <property type="match status" value="1"/>
</dbReference>
<dbReference type="NCBIfam" id="TIGR00078">
    <property type="entry name" value="nadC"/>
    <property type="match status" value="1"/>
</dbReference>
<dbReference type="SUPFAM" id="SSF54675">
    <property type="entry name" value="Nicotinate/Quinolinate PRTase N-terminal domain-like"/>
    <property type="match status" value="1"/>
</dbReference>
<evidence type="ECO:0000256" key="10">
    <source>
        <dbReference type="ARBA" id="ARBA00047445"/>
    </source>
</evidence>
<dbReference type="InterPro" id="IPR013785">
    <property type="entry name" value="Aldolase_TIM"/>
</dbReference>
<name>A0A381ZNV0_9ZZZZ</name>
<dbReference type="PANTHER" id="PTHR32179">
    <property type="entry name" value="NICOTINATE-NUCLEOTIDE PYROPHOSPHORYLASE [CARBOXYLATING]"/>
    <property type="match status" value="1"/>
</dbReference>
<reference evidence="14" key="1">
    <citation type="submission" date="2018-05" db="EMBL/GenBank/DDBJ databases">
        <authorList>
            <person name="Lanie J.A."/>
            <person name="Ng W.-L."/>
            <person name="Kazmierczak K.M."/>
            <person name="Andrzejewski T.M."/>
            <person name="Davidsen T.M."/>
            <person name="Wayne K.J."/>
            <person name="Tettelin H."/>
            <person name="Glass J.I."/>
            <person name="Rusch D."/>
            <person name="Podicherti R."/>
            <person name="Tsui H.-C.T."/>
            <person name="Winkler M.E."/>
        </authorList>
    </citation>
    <scope>NUCLEOTIDE SEQUENCE</scope>
</reference>
<dbReference type="Gene3D" id="3.90.1170.20">
    <property type="entry name" value="Quinolinate phosphoribosyl transferase, N-terminal domain"/>
    <property type="match status" value="1"/>
</dbReference>
<comment type="subunit">
    <text evidence="4">Hexamer formed by 3 homodimers.</text>
</comment>
<dbReference type="Pfam" id="PF01729">
    <property type="entry name" value="QRPTase_C"/>
    <property type="match status" value="1"/>
</dbReference>
<comment type="function">
    <text evidence="1">Involved in the catabolism of quinolinic acid (QA).</text>
</comment>
<organism evidence="14">
    <name type="scientific">marine metagenome</name>
    <dbReference type="NCBI Taxonomy" id="408172"/>
    <lineage>
        <taxon>unclassified sequences</taxon>
        <taxon>metagenomes</taxon>
        <taxon>ecological metagenomes</taxon>
    </lineage>
</organism>
<dbReference type="InterPro" id="IPR027277">
    <property type="entry name" value="NadC/ModD"/>
</dbReference>
<dbReference type="UniPathway" id="UPA00253">
    <property type="reaction ID" value="UER00331"/>
</dbReference>
<gene>
    <name evidence="14" type="ORF">METZ01_LOCUS143763</name>
</gene>
<evidence type="ECO:0000256" key="3">
    <source>
        <dbReference type="ARBA" id="ARBA00009400"/>
    </source>
</evidence>
<dbReference type="PIRSF" id="PIRSF006250">
    <property type="entry name" value="NadC_ModD"/>
    <property type="match status" value="1"/>
</dbReference>
<evidence type="ECO:0000259" key="12">
    <source>
        <dbReference type="Pfam" id="PF01729"/>
    </source>
</evidence>
<dbReference type="GO" id="GO:0009435">
    <property type="term" value="P:NAD+ biosynthetic process"/>
    <property type="evidence" value="ECO:0007669"/>
    <property type="project" value="UniProtKB-UniPathway"/>
</dbReference>
<evidence type="ECO:0000259" key="13">
    <source>
        <dbReference type="Pfam" id="PF02749"/>
    </source>
</evidence>
<dbReference type="FunFam" id="3.20.20.70:FF:000030">
    <property type="entry name" value="Nicotinate-nucleotide pyrophosphorylase, carboxylating"/>
    <property type="match status" value="1"/>
</dbReference>
<evidence type="ECO:0000256" key="11">
    <source>
        <dbReference type="ARBA" id="ARBA00069173"/>
    </source>
</evidence>
<evidence type="ECO:0000256" key="7">
    <source>
        <dbReference type="ARBA" id="ARBA00022676"/>
    </source>
</evidence>
<dbReference type="EC" id="2.4.2.19" evidence="5"/>
<protein>
    <recommendedName>
        <fullName evidence="11">Probable nicotinate-nucleotide pyrophosphorylase [carboxylating]</fullName>
        <ecNumber evidence="5">2.4.2.19</ecNumber>
    </recommendedName>
    <alternativeName>
        <fullName evidence="9">Quinolinate phosphoribosyltransferase [decarboxylating]</fullName>
    </alternativeName>
</protein>
<dbReference type="GO" id="GO:0005737">
    <property type="term" value="C:cytoplasm"/>
    <property type="evidence" value="ECO:0007669"/>
    <property type="project" value="TreeGrafter"/>
</dbReference>
<evidence type="ECO:0000256" key="5">
    <source>
        <dbReference type="ARBA" id="ARBA00011944"/>
    </source>
</evidence>
<dbReference type="Pfam" id="PF02749">
    <property type="entry name" value="QRPTase_N"/>
    <property type="match status" value="1"/>
</dbReference>
<comment type="similarity">
    <text evidence="3">Belongs to the NadC/ModD family.</text>
</comment>
<feature type="domain" description="Quinolinate phosphoribosyl transferase N-terminal" evidence="13">
    <location>
        <begin position="24"/>
        <end position="109"/>
    </location>
</feature>
<keyword evidence="6" id="KW-0662">Pyridine nucleotide biosynthesis</keyword>